<evidence type="ECO:0000313" key="1">
    <source>
        <dbReference type="EMBL" id="RCV58691.1"/>
    </source>
</evidence>
<accession>A0A368T536</accession>
<dbReference type="EMBL" id="QEIN01000085">
    <property type="protein sequence ID" value="RCV58691.1"/>
    <property type="molecule type" value="Genomic_DNA"/>
</dbReference>
<dbReference type="AlphaFoldDB" id="A0A368T536"/>
<dbReference type="Proteomes" id="UP000253318">
    <property type="component" value="Unassembled WGS sequence"/>
</dbReference>
<organism evidence="1 2">
    <name type="scientific">Marinitenerispora sediminis</name>
    <dbReference type="NCBI Taxonomy" id="1931232"/>
    <lineage>
        <taxon>Bacteria</taxon>
        <taxon>Bacillati</taxon>
        <taxon>Actinomycetota</taxon>
        <taxon>Actinomycetes</taxon>
        <taxon>Streptosporangiales</taxon>
        <taxon>Nocardiopsidaceae</taxon>
        <taxon>Marinitenerispora</taxon>
    </lineage>
</organism>
<gene>
    <name evidence="1" type="ORF">DEF24_12455</name>
</gene>
<name>A0A368T536_9ACTN</name>
<evidence type="ECO:0000313" key="2">
    <source>
        <dbReference type="Proteomes" id="UP000253318"/>
    </source>
</evidence>
<comment type="caution">
    <text evidence="1">The sequence shown here is derived from an EMBL/GenBank/DDBJ whole genome shotgun (WGS) entry which is preliminary data.</text>
</comment>
<proteinExistence type="predicted"/>
<keyword evidence="2" id="KW-1185">Reference proteome</keyword>
<reference evidence="1 2" key="1">
    <citation type="submission" date="2018-04" db="EMBL/GenBank/DDBJ databases">
        <title>Novel actinobacteria from marine sediment.</title>
        <authorList>
            <person name="Ng Z.Y."/>
            <person name="Tan G.Y.A."/>
        </authorList>
    </citation>
    <scope>NUCLEOTIDE SEQUENCE [LARGE SCALE GENOMIC DNA]</scope>
    <source>
        <strain evidence="1 2">TPS81</strain>
    </source>
</reference>
<protein>
    <submittedName>
        <fullName evidence="1">Uncharacterized protein</fullName>
    </submittedName>
</protein>
<sequence length="145" mass="16177">MPAGRRVTAEIPEPEVSEQDAFDRLVEALTAVGYVADADRDMQLISAGIYTDLQDSEPTLLGSVLIQMAHWGPQRRAWMIWMPPLHPGQEPRNGWWMPIGPIEHEARGAVEVADSVISLLPGVNRRPRVKWWPRPGIGVEPIDGE</sequence>